<dbReference type="GO" id="GO:0022829">
    <property type="term" value="F:wide pore channel activity"/>
    <property type="evidence" value="ECO:0007669"/>
    <property type="project" value="TreeGrafter"/>
</dbReference>
<keyword evidence="4" id="KW-1185">Reference proteome</keyword>
<evidence type="ECO:0000259" key="2">
    <source>
        <dbReference type="PROSITE" id="PS50004"/>
    </source>
</evidence>
<name>A0A7K4SF60_COLPI</name>
<dbReference type="GO" id="GO:0016020">
    <property type="term" value="C:membrane"/>
    <property type="evidence" value="ECO:0007669"/>
    <property type="project" value="TreeGrafter"/>
</dbReference>
<organism evidence="3 4">
    <name type="scientific">Columbina picui</name>
    <name type="common">Picui ground-dove</name>
    <dbReference type="NCBI Taxonomy" id="115618"/>
    <lineage>
        <taxon>Eukaryota</taxon>
        <taxon>Metazoa</taxon>
        <taxon>Chordata</taxon>
        <taxon>Craniata</taxon>
        <taxon>Vertebrata</taxon>
        <taxon>Euteleostomi</taxon>
        <taxon>Archelosauria</taxon>
        <taxon>Archosauria</taxon>
        <taxon>Dinosauria</taxon>
        <taxon>Saurischia</taxon>
        <taxon>Theropoda</taxon>
        <taxon>Coelurosauria</taxon>
        <taxon>Aves</taxon>
        <taxon>Neognathae</taxon>
        <taxon>Neoaves</taxon>
        <taxon>Columbimorphae</taxon>
        <taxon>Columbiformes</taxon>
        <taxon>Columbidae</taxon>
        <taxon>Columbina</taxon>
    </lineage>
</organism>
<dbReference type="InterPro" id="IPR000008">
    <property type="entry name" value="C2_dom"/>
</dbReference>
<dbReference type="Pfam" id="PF00168">
    <property type="entry name" value="C2"/>
    <property type="match status" value="1"/>
</dbReference>
<dbReference type="PANTHER" id="PTHR46096">
    <property type="entry name" value="PERFORIN-1"/>
    <property type="match status" value="1"/>
</dbReference>
<dbReference type="GO" id="GO:0001913">
    <property type="term" value="P:T cell mediated cytotoxicity"/>
    <property type="evidence" value="ECO:0007669"/>
    <property type="project" value="TreeGrafter"/>
</dbReference>
<dbReference type="OrthoDB" id="1366754at2759"/>
<accession>A0A7K4SF60</accession>
<dbReference type="GO" id="GO:0001771">
    <property type="term" value="P:immunological synapse formation"/>
    <property type="evidence" value="ECO:0007669"/>
    <property type="project" value="TreeGrafter"/>
</dbReference>
<sequence length="151" mass="16349">CCARHRGLARVHVAVKGGSGWHGDHLSRTDAYVRVRYGAREARTRTVWNNEHPHWAAVLDLGTVVLVPGATLAVEVWDEDNQWDDDLLGTCKEPLVAEAGGERNVVCFPGAGRLEFGIRVACGPALGGPYCHDYVPQPPGARQGGSDWPTD</sequence>
<keyword evidence="1" id="KW-0732">Signal</keyword>
<dbReference type="InterPro" id="IPR052784">
    <property type="entry name" value="Perforin-1_pore-forming"/>
</dbReference>
<feature type="domain" description="C2" evidence="2">
    <location>
        <begin position="1"/>
        <end position="108"/>
    </location>
</feature>
<dbReference type="SMART" id="SM00239">
    <property type="entry name" value="C2"/>
    <property type="match status" value="1"/>
</dbReference>
<evidence type="ECO:0000256" key="1">
    <source>
        <dbReference type="ARBA" id="ARBA00022729"/>
    </source>
</evidence>
<evidence type="ECO:0000313" key="4">
    <source>
        <dbReference type="Proteomes" id="UP000530263"/>
    </source>
</evidence>
<evidence type="ECO:0000313" key="3">
    <source>
        <dbReference type="EMBL" id="NWQ84150.1"/>
    </source>
</evidence>
<dbReference type="Gene3D" id="2.60.40.150">
    <property type="entry name" value="C2 domain"/>
    <property type="match status" value="1"/>
</dbReference>
<protein>
    <submittedName>
        <fullName evidence="3">PERF protein</fullName>
    </submittedName>
</protein>
<dbReference type="InterPro" id="IPR035892">
    <property type="entry name" value="C2_domain_sf"/>
</dbReference>
<reference evidence="3 4" key="1">
    <citation type="submission" date="2019-09" db="EMBL/GenBank/DDBJ databases">
        <title>Bird 10,000 Genomes (B10K) Project - Family phase.</title>
        <authorList>
            <person name="Zhang G."/>
        </authorList>
    </citation>
    <scope>NUCLEOTIDE SEQUENCE [LARGE SCALE GENOMIC DNA]</scope>
    <source>
        <strain evidence="3">B10K-DU-021-26</strain>
        <tissue evidence="3">Mixed tissue sample</tissue>
    </source>
</reference>
<dbReference type="SUPFAM" id="SSF49562">
    <property type="entry name" value="C2 domain (Calcium/lipid-binding domain, CaLB)"/>
    <property type="match status" value="1"/>
</dbReference>
<dbReference type="Proteomes" id="UP000530263">
    <property type="component" value="Unassembled WGS sequence"/>
</dbReference>
<feature type="non-terminal residue" evidence="3">
    <location>
        <position position="151"/>
    </location>
</feature>
<dbReference type="PANTHER" id="PTHR46096:SF3">
    <property type="entry name" value="PERFORIN-1"/>
    <property type="match status" value="1"/>
</dbReference>
<dbReference type="GO" id="GO:0051607">
    <property type="term" value="P:defense response to virus"/>
    <property type="evidence" value="ECO:0007669"/>
    <property type="project" value="TreeGrafter"/>
</dbReference>
<comment type="caution">
    <text evidence="3">The sequence shown here is derived from an EMBL/GenBank/DDBJ whole genome shotgun (WGS) entry which is preliminary data.</text>
</comment>
<proteinExistence type="predicted"/>
<feature type="non-terminal residue" evidence="3">
    <location>
        <position position="1"/>
    </location>
</feature>
<gene>
    <name evidence="3" type="primary">Prf1</name>
    <name evidence="3" type="ORF">COLPIC_R14373</name>
</gene>
<dbReference type="PROSITE" id="PS50004">
    <property type="entry name" value="C2"/>
    <property type="match status" value="1"/>
</dbReference>
<dbReference type="EMBL" id="VYZG01004529">
    <property type="protein sequence ID" value="NWQ84150.1"/>
    <property type="molecule type" value="Genomic_DNA"/>
</dbReference>
<dbReference type="AlphaFoldDB" id="A0A7K4SF60"/>